<evidence type="ECO:0000259" key="2">
    <source>
        <dbReference type="SMART" id="SM00899"/>
    </source>
</evidence>
<dbReference type="RefSeq" id="WP_180143798.1">
    <property type="nucleotide sequence ID" value="NZ_CAADHO010000008.1"/>
</dbReference>
<reference evidence="3 4" key="1">
    <citation type="submission" date="2019-03" db="EMBL/GenBank/DDBJ databases">
        <authorList>
            <person name="Nijsse B."/>
        </authorList>
    </citation>
    <scope>NUCLEOTIDE SEQUENCE [LARGE SCALE GENOMIC DNA]</scope>
    <source>
        <strain evidence="3">Desulfoluna butyratoxydans MSL71</strain>
    </source>
</reference>
<dbReference type="InterPro" id="IPR007167">
    <property type="entry name" value="Fe-transptr_FeoA-like"/>
</dbReference>
<evidence type="ECO:0000313" key="3">
    <source>
        <dbReference type="EMBL" id="VFQ46285.1"/>
    </source>
</evidence>
<dbReference type="GO" id="GO:0046914">
    <property type="term" value="F:transition metal ion binding"/>
    <property type="evidence" value="ECO:0007669"/>
    <property type="project" value="InterPro"/>
</dbReference>
<dbReference type="SMART" id="SM00899">
    <property type="entry name" value="FeoA"/>
    <property type="match status" value="1"/>
</dbReference>
<evidence type="ECO:0000313" key="4">
    <source>
        <dbReference type="Proteomes" id="UP000507962"/>
    </source>
</evidence>
<accession>A0A4U8YPV7</accession>
<feature type="domain" description="Ferrous iron transporter FeoA-like" evidence="2">
    <location>
        <begin position="1"/>
        <end position="73"/>
    </location>
</feature>
<dbReference type="AlphaFoldDB" id="A0A4U8YPV7"/>
<name>A0A4U8YPV7_9BACT</name>
<dbReference type="SUPFAM" id="SSF50037">
    <property type="entry name" value="C-terminal domain of transcriptional repressors"/>
    <property type="match status" value="1"/>
</dbReference>
<organism evidence="3 4">
    <name type="scientific">Desulfoluna butyratoxydans</name>
    <dbReference type="NCBI Taxonomy" id="231438"/>
    <lineage>
        <taxon>Bacteria</taxon>
        <taxon>Pseudomonadati</taxon>
        <taxon>Thermodesulfobacteriota</taxon>
        <taxon>Desulfobacteria</taxon>
        <taxon>Desulfobacterales</taxon>
        <taxon>Desulfolunaceae</taxon>
        <taxon>Desulfoluna</taxon>
    </lineage>
</organism>
<keyword evidence="4" id="KW-1185">Reference proteome</keyword>
<dbReference type="Pfam" id="PF04023">
    <property type="entry name" value="FeoA"/>
    <property type="match status" value="1"/>
</dbReference>
<evidence type="ECO:0000256" key="1">
    <source>
        <dbReference type="ARBA" id="ARBA00023004"/>
    </source>
</evidence>
<sequence>MNLNDIPPGETGRVTTITASGMLDRRLAGIGICRGAVIKVIRSAPLKDPIEIEVEGCYLSIRRREATCVGMEKT</sequence>
<keyword evidence="1" id="KW-0408">Iron</keyword>
<dbReference type="Gene3D" id="2.30.30.90">
    <property type="match status" value="1"/>
</dbReference>
<dbReference type="InterPro" id="IPR038157">
    <property type="entry name" value="FeoA_core_dom"/>
</dbReference>
<gene>
    <name evidence="3" type="ORF">MSL71_39480</name>
</gene>
<dbReference type="EMBL" id="CAADHO010000008">
    <property type="protein sequence ID" value="VFQ46285.1"/>
    <property type="molecule type" value="Genomic_DNA"/>
</dbReference>
<dbReference type="PANTHER" id="PTHR42954">
    <property type="entry name" value="FE(2+) TRANSPORT PROTEIN A"/>
    <property type="match status" value="1"/>
</dbReference>
<dbReference type="InterPro" id="IPR008988">
    <property type="entry name" value="Transcriptional_repressor_C"/>
</dbReference>
<proteinExistence type="predicted"/>
<protein>
    <submittedName>
        <fullName evidence="3">Transcriptional repressor c-terminal</fullName>
    </submittedName>
</protein>
<dbReference type="Proteomes" id="UP000507962">
    <property type="component" value="Unassembled WGS sequence"/>
</dbReference>
<dbReference type="InterPro" id="IPR052713">
    <property type="entry name" value="FeoA"/>
</dbReference>
<dbReference type="PANTHER" id="PTHR42954:SF2">
    <property type="entry name" value="FE(2+) TRANSPORT PROTEIN A"/>
    <property type="match status" value="1"/>
</dbReference>